<feature type="domain" description="Plant PDR ABC transporter associated" evidence="1">
    <location>
        <begin position="114"/>
        <end position="136"/>
    </location>
</feature>
<accession>A0AA39VWX4</accession>
<dbReference type="AlphaFoldDB" id="A0AA39VWX4"/>
<dbReference type="InterPro" id="IPR013581">
    <property type="entry name" value="PDR_assoc"/>
</dbReference>
<evidence type="ECO:0000313" key="3">
    <source>
        <dbReference type="Proteomes" id="UP001168877"/>
    </source>
</evidence>
<comment type="caution">
    <text evidence="2">The sequence shown here is derived from an EMBL/GenBank/DDBJ whole genome shotgun (WGS) entry which is preliminary data.</text>
</comment>
<protein>
    <recommendedName>
        <fullName evidence="1">Plant PDR ABC transporter associated domain-containing protein</fullName>
    </recommendedName>
</protein>
<evidence type="ECO:0000259" key="1">
    <source>
        <dbReference type="Pfam" id="PF08370"/>
    </source>
</evidence>
<dbReference type="Pfam" id="PF08370">
    <property type="entry name" value="PDR_assoc"/>
    <property type="match status" value="1"/>
</dbReference>
<evidence type="ECO:0000313" key="2">
    <source>
        <dbReference type="EMBL" id="KAK0595330.1"/>
    </source>
</evidence>
<dbReference type="EMBL" id="JAUESC010000004">
    <property type="protein sequence ID" value="KAK0595330.1"/>
    <property type="molecule type" value="Genomic_DNA"/>
</dbReference>
<reference evidence="2" key="1">
    <citation type="journal article" date="2022" name="Plant J.">
        <title>Strategies of tolerance reflected in two North American maple genomes.</title>
        <authorList>
            <person name="McEvoy S.L."/>
            <person name="Sezen U.U."/>
            <person name="Trouern-Trend A."/>
            <person name="McMahon S.M."/>
            <person name="Schaberg P.G."/>
            <person name="Yang J."/>
            <person name="Wegrzyn J.L."/>
            <person name="Swenson N.G."/>
        </authorList>
    </citation>
    <scope>NUCLEOTIDE SEQUENCE</scope>
    <source>
        <strain evidence="2">NS2018</strain>
    </source>
</reference>
<proteinExistence type="predicted"/>
<dbReference type="Proteomes" id="UP001168877">
    <property type="component" value="Unassembled WGS sequence"/>
</dbReference>
<keyword evidence="3" id="KW-1185">Reference proteome</keyword>
<reference evidence="2" key="2">
    <citation type="submission" date="2023-06" db="EMBL/GenBank/DDBJ databases">
        <authorList>
            <person name="Swenson N.G."/>
            <person name="Wegrzyn J.L."/>
            <person name="Mcevoy S.L."/>
        </authorList>
    </citation>
    <scope>NUCLEOTIDE SEQUENCE</scope>
    <source>
        <strain evidence="2">NS2018</strain>
        <tissue evidence="2">Leaf</tissue>
    </source>
</reference>
<gene>
    <name evidence="2" type="ORF">LWI29_005655</name>
</gene>
<organism evidence="2 3">
    <name type="scientific">Acer saccharum</name>
    <name type="common">Sugar maple</name>
    <dbReference type="NCBI Taxonomy" id="4024"/>
    <lineage>
        <taxon>Eukaryota</taxon>
        <taxon>Viridiplantae</taxon>
        <taxon>Streptophyta</taxon>
        <taxon>Embryophyta</taxon>
        <taxon>Tracheophyta</taxon>
        <taxon>Spermatophyta</taxon>
        <taxon>Magnoliopsida</taxon>
        <taxon>eudicotyledons</taxon>
        <taxon>Gunneridae</taxon>
        <taxon>Pentapetalae</taxon>
        <taxon>rosids</taxon>
        <taxon>malvids</taxon>
        <taxon>Sapindales</taxon>
        <taxon>Sapindaceae</taxon>
        <taxon>Hippocastanoideae</taxon>
        <taxon>Acereae</taxon>
        <taxon>Acer</taxon>
    </lineage>
</organism>
<sequence length="221" mass="24908">MLLETNNSHMNKLLNSPNLLNNQVDDTILGHNVDTLSFQKVKFMFGAHRDIGFHLYHIKNKGLELQPSWGSLFSSMLCHLLTLVPKLSNSSLVVMAGPSDFTSIIWFQCSEKEWIGVAALLRFTVLFNVLLYLNLNNNNEDQNGVVMKKCVGRSNRGVTFGEASEQGLRKTMEDTCGIYPEFMKLSCIEVSSCTRLCRVGMHRSSHRCTTLVCLMVMVALR</sequence>
<name>A0AA39VWX4_ACESA</name>